<dbReference type="PROSITE" id="PS50853">
    <property type="entry name" value="FN3"/>
    <property type="match status" value="4"/>
</dbReference>
<dbReference type="SMART" id="SM00060">
    <property type="entry name" value="FN3"/>
    <property type="match status" value="5"/>
</dbReference>
<dbReference type="InterPro" id="IPR013783">
    <property type="entry name" value="Ig-like_fold"/>
</dbReference>
<gene>
    <name evidence="5" type="ORF">N0F65_008063</name>
</gene>
<feature type="repeat" description="WD" evidence="1">
    <location>
        <begin position="232"/>
        <end position="263"/>
    </location>
</feature>
<feature type="region of interest" description="Disordered" evidence="3">
    <location>
        <begin position="1863"/>
        <end position="1924"/>
    </location>
</feature>
<feature type="compositionally biased region" description="Polar residues" evidence="3">
    <location>
        <begin position="2238"/>
        <end position="2250"/>
    </location>
</feature>
<feature type="domain" description="Fibronectin type-III" evidence="4">
    <location>
        <begin position="1167"/>
        <end position="1264"/>
    </location>
</feature>
<feature type="region of interest" description="Disordered" evidence="3">
    <location>
        <begin position="2155"/>
        <end position="2224"/>
    </location>
</feature>
<feature type="repeat" description="WD" evidence="1">
    <location>
        <begin position="561"/>
        <end position="602"/>
    </location>
</feature>
<comment type="caution">
    <text evidence="5">The sequence shown here is derived from an EMBL/GenBank/DDBJ whole genome shotgun (WGS) entry which is preliminary data.</text>
</comment>
<keyword evidence="1" id="KW-0853">WD repeat</keyword>
<dbReference type="Proteomes" id="UP001146120">
    <property type="component" value="Unassembled WGS sequence"/>
</dbReference>
<dbReference type="GO" id="GO:0045931">
    <property type="term" value="P:positive regulation of mitotic cell cycle"/>
    <property type="evidence" value="ECO:0007669"/>
    <property type="project" value="TreeGrafter"/>
</dbReference>
<accession>A0AAV2YPC9</accession>
<evidence type="ECO:0000256" key="2">
    <source>
        <dbReference type="SAM" id="Coils"/>
    </source>
</evidence>
<keyword evidence="6" id="KW-1185">Reference proteome</keyword>
<evidence type="ECO:0000259" key="4">
    <source>
        <dbReference type="PROSITE" id="PS50853"/>
    </source>
</evidence>
<dbReference type="InterPro" id="IPR001680">
    <property type="entry name" value="WD40_rpt"/>
</dbReference>
<dbReference type="Pfam" id="PF00400">
    <property type="entry name" value="WD40"/>
    <property type="match status" value="5"/>
</dbReference>
<dbReference type="InterPro" id="IPR042481">
    <property type="entry name" value="CCDC57"/>
</dbReference>
<protein>
    <recommendedName>
        <fullName evidence="4">Fibronectin type-III domain-containing protein</fullName>
    </recommendedName>
</protein>
<dbReference type="SUPFAM" id="SSF49265">
    <property type="entry name" value="Fibronectin type III"/>
    <property type="match status" value="3"/>
</dbReference>
<feature type="domain" description="Fibronectin type-III" evidence="4">
    <location>
        <begin position="695"/>
        <end position="794"/>
    </location>
</feature>
<dbReference type="GO" id="GO:0034451">
    <property type="term" value="C:centriolar satellite"/>
    <property type="evidence" value="ECO:0007669"/>
    <property type="project" value="TreeGrafter"/>
</dbReference>
<dbReference type="SUPFAM" id="SSF57997">
    <property type="entry name" value="Tropomyosin"/>
    <property type="match status" value="1"/>
</dbReference>
<dbReference type="GO" id="GO:0005876">
    <property type="term" value="C:spindle microtubule"/>
    <property type="evidence" value="ECO:0007669"/>
    <property type="project" value="TreeGrafter"/>
</dbReference>
<evidence type="ECO:0000313" key="5">
    <source>
        <dbReference type="EMBL" id="DAZ96512.1"/>
    </source>
</evidence>
<feature type="region of interest" description="Disordered" evidence="3">
    <location>
        <begin position="1647"/>
        <end position="1667"/>
    </location>
</feature>
<feature type="compositionally biased region" description="Basic and acidic residues" evidence="3">
    <location>
        <begin position="413"/>
        <end position="430"/>
    </location>
</feature>
<keyword evidence="2" id="KW-0175">Coiled coil</keyword>
<feature type="compositionally biased region" description="Basic and acidic residues" evidence="3">
    <location>
        <begin position="1647"/>
        <end position="1665"/>
    </location>
</feature>
<dbReference type="PROSITE" id="PS50082">
    <property type="entry name" value="WD_REPEATS_2"/>
    <property type="match status" value="3"/>
</dbReference>
<feature type="region of interest" description="Disordered" evidence="3">
    <location>
        <begin position="407"/>
        <end position="497"/>
    </location>
</feature>
<reference evidence="5" key="1">
    <citation type="submission" date="2022-11" db="EMBL/GenBank/DDBJ databases">
        <authorList>
            <person name="Morgan W.R."/>
            <person name="Tartar A."/>
        </authorList>
    </citation>
    <scope>NUCLEOTIDE SEQUENCE</scope>
    <source>
        <strain evidence="5">ARSEF 373</strain>
    </source>
</reference>
<dbReference type="CDD" id="cd00063">
    <property type="entry name" value="FN3"/>
    <property type="match status" value="4"/>
</dbReference>
<organism evidence="5 6">
    <name type="scientific">Lagenidium giganteum</name>
    <dbReference type="NCBI Taxonomy" id="4803"/>
    <lineage>
        <taxon>Eukaryota</taxon>
        <taxon>Sar</taxon>
        <taxon>Stramenopiles</taxon>
        <taxon>Oomycota</taxon>
        <taxon>Peronosporomycetes</taxon>
        <taxon>Pythiales</taxon>
        <taxon>Pythiaceae</taxon>
    </lineage>
</organism>
<dbReference type="InterPro" id="IPR036116">
    <property type="entry name" value="FN3_sf"/>
</dbReference>
<feature type="compositionally biased region" description="Polar residues" evidence="3">
    <location>
        <begin position="2165"/>
        <end position="2175"/>
    </location>
</feature>
<feature type="domain" description="Fibronectin type-III" evidence="4">
    <location>
        <begin position="930"/>
        <end position="1058"/>
    </location>
</feature>
<evidence type="ECO:0000313" key="6">
    <source>
        <dbReference type="Proteomes" id="UP001146120"/>
    </source>
</evidence>
<feature type="non-terminal residue" evidence="5">
    <location>
        <position position="1"/>
    </location>
</feature>
<dbReference type="GO" id="GO:0007020">
    <property type="term" value="P:microtubule nucleation"/>
    <property type="evidence" value="ECO:0007669"/>
    <property type="project" value="TreeGrafter"/>
</dbReference>
<reference evidence="5" key="2">
    <citation type="journal article" date="2023" name="Microbiol Resour">
        <title>Decontamination and Annotation of the Draft Genome Sequence of the Oomycete Lagenidium giganteum ARSEF 373.</title>
        <authorList>
            <person name="Morgan W.R."/>
            <person name="Tartar A."/>
        </authorList>
    </citation>
    <scope>NUCLEOTIDE SEQUENCE</scope>
    <source>
        <strain evidence="5">ARSEF 373</strain>
    </source>
</reference>
<evidence type="ECO:0000256" key="3">
    <source>
        <dbReference type="SAM" id="MobiDB-lite"/>
    </source>
</evidence>
<dbReference type="InterPro" id="IPR003961">
    <property type="entry name" value="FN3_dom"/>
</dbReference>
<feature type="compositionally biased region" description="Basic and acidic residues" evidence="3">
    <location>
        <begin position="449"/>
        <end position="494"/>
    </location>
</feature>
<dbReference type="Gene3D" id="2.60.40.10">
    <property type="entry name" value="Immunoglobulins"/>
    <property type="match status" value="5"/>
</dbReference>
<dbReference type="Gene3D" id="2.130.10.10">
    <property type="entry name" value="YVTN repeat-like/Quinoprotein amine dehydrogenase"/>
    <property type="match status" value="2"/>
</dbReference>
<dbReference type="PANTHER" id="PTHR46725:SF1">
    <property type="entry name" value="COILED-COIL DOMAIN-CONTAINING PROTEIN 57"/>
    <property type="match status" value="1"/>
</dbReference>
<dbReference type="SMART" id="SM00320">
    <property type="entry name" value="WD40"/>
    <property type="match status" value="6"/>
</dbReference>
<dbReference type="Pfam" id="PF00041">
    <property type="entry name" value="fn3"/>
    <property type="match status" value="2"/>
</dbReference>
<dbReference type="PROSITE" id="PS50294">
    <property type="entry name" value="WD_REPEATS_REGION"/>
    <property type="match status" value="1"/>
</dbReference>
<dbReference type="EMBL" id="DAKRPA010000165">
    <property type="protein sequence ID" value="DAZ96512.1"/>
    <property type="molecule type" value="Genomic_DNA"/>
</dbReference>
<feature type="domain" description="Fibronectin type-III" evidence="4">
    <location>
        <begin position="1062"/>
        <end position="1165"/>
    </location>
</feature>
<feature type="repeat" description="WD" evidence="1">
    <location>
        <begin position="655"/>
        <end position="689"/>
    </location>
</feature>
<sequence>AVQFDTSRQVFRVASKGHGVRLLEYASLINVVPSPIVEEREMGKASKRKKLEKQQEWFALHHDGRSEEEQREARAMLDALQKKLTDDALREDGYYFLDGVFVDSRRYRASAGMQSQSFVGHVRRVCCARFLNCRVLAQGDGTSEHSVRIQGTIALLVTFGVDKVAVWDVKTGEALGAQDVSSFNAQSIRGDAFEDVNGNIRVIYATHRQPVMQTFDRNTRAFSNLEVAVRGEFGHEQQVSCVAVSHTTKWVATGAWDSTCMLWTSLDLQLLHVFPAHEEGVTWVQFACDDSVLVTCGGTEVKLWDLQDVDAPTTMASQRLRRDWADALPYAFSMSTTFSLLAVSNQLEHMVPNHDWIFPREGSRDLELLLPLYREEIHELSARVAATARAAEDCGSSSANTKIADEALEESEPGTHSEDPTKNEESESSKVVELQSKGTPAAASVVANERVELSNESHTPRKEQEPKEEQKDADKKKNEIENPSTGDEKSREEAEPVDEVEELCRQYALMDHFDFCRLLDPSAILHEPGQVNTTIRWQRLERLDGGRLLARFNDRNQMNQYAAHTGAITCCAVAKELDLVVTVGLDAMIKFWSLGQREVLFTHRNAHTAPIMCCAFTSPSTCHEEMLLATGAKDNLVKVWRRANDGTSIECVYSMAGHFDVVLGCVFDPSGTFVISSGQDACVSMWRVRPSCPDAPDAPVVTHADRFAITLTWKEPLANGAQLVHYIIHTTQVSSFGNSPLLAVPDAQVPAKYKFKTIENLQPGTQYAFRVSAVNKIGSSPMSESCAPVETMAFNPSRIDKPAQFTDRTPTSLRLYWREPCANGAHIFSYTIRCIPENDVFVPTLELAVPIEQLEPYTFKSETPTRPSKLRAKKETAAVAAALSFPSYVITGMWPGEVYQFVVAAENRCGLADFSPFSDYIRMESTAPDPPTTPSIGDIQKRQVMIEWNKPRCNGSDVVQYTLRWIQLEPVVGGPTETLEEGRGITFDDAQVTDLIDEKAVHDVALLSTAITDTRYTLKGLEPGQLLVVWVNAANMINNKLCESAFSPPASVIKTWCDVPDVLERPALLNPSSHTLTLSFRPPKANGCPIEKYRVVLSSEEEQFGIVTKRVVREIELVPDEVPDYTFVIPKLRGKMFYSVIMAASNRVGSSEPSQSSVPVTTKPPTVPAAIEDAPIISGIEPTRVHVAWGIPEHDGGAPLQSFNLQYSIDDGEFGHDTAVYHGGGLLVENIRPKHRYCFRVATSNSAGRSLFSPPSVSFDTPSLVDYTINTYFANRPQIEHDNARKIQRRYRYWKKSMAERDTFNAALRIMLRLEWNLLAEMENAPAPPPLLQRAGRVSPGNIRSLILEKEKELHDINEYRIRTLEGLLREKEVTANAIKQKFNKLQEDFKYNLKLLEGRDEELSMYDTNFASLKTMLRDREAEISELKAHMADLQVDLKQEKQRGQEQEAYFQQKLKEARAQMEGARWNFDDEMRRKQEEMENLRRKVERQLREKEDDLETQRREITITFDEAMRQRDNEFKQAMDEAQNTNRDLELKVKSLQRELDSTKERNGELKLKLENMQQVLSESEKEVKSVEWQLADVRSTKDAKINELEEEIVKLQEVKQALLDEYEGKMAELLQSLHSVERAFTQQKSQYEEELDRQLRRKEEESKSHMAKAEGKIDSLQQKLRQAEEKLEHAHSEIKNIKWETDDKVMEKEREIDALKNEMQDLEDQKQQQIQEYKNQLWNAEKEVQTLQEKLKDASNQLQTQREKEKVLRQDMIEGMEKLEDMKRELVTQNLRWENKWQDQEQDIALKHELRLREAQQAKDRLLTDKQAAEERLMHAETELQRLRSEVYTLKADARIAESFGAQYYATNAQSNRSVNKSSDSKHRDGPQTGASAPSPLWSEDQGTLSPLAEVSPLLTDSPKSHTQTYGAQSQSADLMTENLRLKDLIRQMKEALADQAKKITNSNENMDMENDARLECARLREKLDELQNKYRESLKDRDGGRELLEMQQRSMRLEAELTSCRAQLVDANDIIRQRETRIRELEEEIEQLKQLQSEPSLESDSAIKTTEIAELKRKLNAAHLDIDRFVKERGKLMELSNQLSADLRKLKEKTNSGDHSQQRDEFTGKKDYENLIAELSHSLDEAHVYNKTLKKELRRMLKLQAMQAHDPRTRSESVGSHANSVASEDRGPSKRRSTLSMMQSLQAIPSNSTSEKRMSNASSISRSSQAKSGSNLDEDLMEMVRSRLDSTSPIRPNTAVASRNPAAPKQNRAGQSSLAAVPPSIPEEDSSQADENSTVRSDDSHGRRTSQTRPSETPLASLFNRERLDSVSSHDGQAKVSDARLRLQQAKEMLVLAGKTAERTSSLSAFAAAAQIPHKSSERETESQKTVVKKLKQLQLKRAEMVKERQKVRNYSQPDP</sequence>
<dbReference type="InterPro" id="IPR015943">
    <property type="entry name" value="WD40/YVTN_repeat-like_dom_sf"/>
</dbReference>
<feature type="region of interest" description="Disordered" evidence="3">
    <location>
        <begin position="2238"/>
        <end position="2325"/>
    </location>
</feature>
<evidence type="ECO:0000256" key="1">
    <source>
        <dbReference type="PROSITE-ProRule" id="PRU00221"/>
    </source>
</evidence>
<feature type="compositionally biased region" description="Polar residues" evidence="3">
    <location>
        <begin position="1913"/>
        <end position="1924"/>
    </location>
</feature>
<dbReference type="SUPFAM" id="SSF50978">
    <property type="entry name" value="WD40 repeat-like"/>
    <property type="match status" value="1"/>
</dbReference>
<dbReference type="InterPro" id="IPR036322">
    <property type="entry name" value="WD40_repeat_dom_sf"/>
</dbReference>
<feature type="coiled-coil region" evidence="2">
    <location>
        <begin position="1927"/>
        <end position="2102"/>
    </location>
</feature>
<feature type="compositionally biased region" description="Polar residues" evidence="3">
    <location>
        <begin position="2187"/>
        <end position="2202"/>
    </location>
</feature>
<feature type="compositionally biased region" description="Low complexity" evidence="3">
    <location>
        <begin position="2208"/>
        <end position="2223"/>
    </location>
</feature>
<dbReference type="PANTHER" id="PTHR46725">
    <property type="entry name" value="COILED-COIL DOMAIN-CONTAINING PROTEIN 57"/>
    <property type="match status" value="1"/>
</dbReference>
<name>A0AAV2YPC9_9STRA</name>
<dbReference type="GO" id="GO:0060271">
    <property type="term" value="P:cilium assembly"/>
    <property type="evidence" value="ECO:0007669"/>
    <property type="project" value="TreeGrafter"/>
</dbReference>
<proteinExistence type="predicted"/>